<evidence type="ECO:0000256" key="1">
    <source>
        <dbReference type="SAM" id="Phobius"/>
    </source>
</evidence>
<dbReference type="OrthoDB" id="2418529at2"/>
<comment type="caution">
    <text evidence="2">The sequence shown here is derived from an EMBL/GenBank/DDBJ whole genome shotgun (WGS) entry which is preliminary data.</text>
</comment>
<accession>A0A327ZZK6</accession>
<evidence type="ECO:0000313" key="3">
    <source>
        <dbReference type="Proteomes" id="UP000249579"/>
    </source>
</evidence>
<proteinExistence type="predicted"/>
<feature type="transmembrane region" description="Helical" evidence="1">
    <location>
        <begin position="22"/>
        <end position="43"/>
    </location>
</feature>
<sequence>MANNGYVIPKDMKADILIKGRLSIKDIGIIVVFLVLGFVVSNFVHATGLLKAIIVIVHLLIGFIATAKPKGNPDKSMYLVVLSMFKMDRQGYRSLDHSRYNQKEMK</sequence>
<gene>
    <name evidence="2" type="ORF">BHX94_12450</name>
</gene>
<keyword evidence="2" id="KW-0614">Plasmid</keyword>
<dbReference type="Proteomes" id="UP000249579">
    <property type="component" value="Plasmid pZKMB2"/>
</dbReference>
<dbReference type="Pfam" id="PF17332">
    <property type="entry name" value="DUF5592"/>
    <property type="match status" value="1"/>
</dbReference>
<geneLocation type="plasmid" evidence="3">
    <name>pzkmb2</name>
</geneLocation>
<keyword evidence="1" id="KW-0812">Transmembrane</keyword>
<keyword evidence="1" id="KW-0472">Membrane</keyword>
<dbReference type="InterPro" id="IPR020275">
    <property type="entry name" value="DUF5592"/>
</dbReference>
<dbReference type="RefSeq" id="WP_111744461.1">
    <property type="nucleotide sequence ID" value="NZ_CM009973.1"/>
</dbReference>
<feature type="transmembrane region" description="Helical" evidence="1">
    <location>
        <begin position="49"/>
        <end position="67"/>
    </location>
</feature>
<evidence type="ECO:0008006" key="4">
    <source>
        <dbReference type="Google" id="ProtNLM"/>
    </source>
</evidence>
<evidence type="ECO:0000313" key="2">
    <source>
        <dbReference type="EMBL" id="RAK47662.1"/>
    </source>
</evidence>
<protein>
    <recommendedName>
        <fullName evidence="4">Conjugal transfer protein</fullName>
    </recommendedName>
</protein>
<name>A0A327ZZK6_9STAP</name>
<dbReference type="EMBL" id="PZJG01000031">
    <property type="protein sequence ID" value="RAK47662.1"/>
    <property type="molecule type" value="Genomic_DNA"/>
</dbReference>
<keyword evidence="1" id="KW-1133">Transmembrane helix</keyword>
<organism evidence="2 3">
    <name type="scientific">Macrococcoides bohemicum</name>
    <dbReference type="NCBI Taxonomy" id="1903056"/>
    <lineage>
        <taxon>Bacteria</taxon>
        <taxon>Bacillati</taxon>
        <taxon>Bacillota</taxon>
        <taxon>Bacilli</taxon>
        <taxon>Bacillales</taxon>
        <taxon>Staphylococcaceae</taxon>
        <taxon>Macrococcoides</taxon>
    </lineage>
</organism>
<dbReference type="AlphaFoldDB" id="A0A327ZZK6"/>
<reference evidence="2 3" key="1">
    <citation type="journal article" date="2018" name="Front. Microbiol.">
        <title>Description and Comparative Genomics of Macrococcus caseolyticus subsp. hominis subsp. nov., Macrococcus goetzii sp. nov., Macrococcus epidermidis sp. nov., and Macrococcus bohemicus sp. nov., Novel Macrococci From Human Clinical Material With Virulence Potential and Suspected Uptake of Foreign DNA by Natural Transformation.</title>
        <authorList>
            <person name="Maslanova I."/>
            <person name="Wertheimer Z."/>
            <person name="Sedlacek I."/>
            <person name="Svec P."/>
            <person name="Indrakova A."/>
            <person name="Kovarovic V."/>
            <person name="Schumann P."/>
            <person name="Sproer C."/>
            <person name="Kralova S."/>
            <person name="Sedo O."/>
            <person name="Kristofova L."/>
            <person name="Vrbovska V."/>
            <person name="Fuzik T."/>
            <person name="Petras P."/>
            <person name="Zdrahal Z."/>
            <person name="Ruzickova V."/>
            <person name="Doskar J."/>
            <person name="Pantucek R."/>
        </authorList>
    </citation>
    <scope>NUCLEOTIDE SEQUENCE [LARGE SCALE GENOMIC DNA]</scope>
    <source>
        <strain evidence="2 3">03/115</strain>
        <plasmid evidence="2">pZKMB2</plasmid>
    </source>
</reference>